<evidence type="ECO:0000313" key="3">
    <source>
        <dbReference type="EnsemblProtists" id="EOD33460"/>
    </source>
</evidence>
<dbReference type="AlphaFoldDB" id="A0A0D3KCH5"/>
<dbReference type="InterPro" id="IPR036249">
    <property type="entry name" value="Thioredoxin-like_sf"/>
</dbReference>
<dbReference type="SUPFAM" id="SSF52833">
    <property type="entry name" value="Thioredoxin-like"/>
    <property type="match status" value="1"/>
</dbReference>
<dbReference type="Pfam" id="PF00085">
    <property type="entry name" value="Thioredoxin"/>
    <property type="match status" value="1"/>
</dbReference>
<dbReference type="HOGENOM" id="CLU_1263596_0_0_1"/>
<feature type="signal peptide" evidence="1">
    <location>
        <begin position="1"/>
        <end position="27"/>
    </location>
</feature>
<dbReference type="GeneID" id="17278731"/>
<accession>A0A0D3KCH5</accession>
<name>A0A0D3KCH5_EMIH1</name>
<evidence type="ECO:0000259" key="2">
    <source>
        <dbReference type="Pfam" id="PF00085"/>
    </source>
</evidence>
<dbReference type="Gene3D" id="3.40.30.10">
    <property type="entry name" value="Glutaredoxin"/>
    <property type="match status" value="1"/>
</dbReference>
<feature type="domain" description="Thioredoxin" evidence="2">
    <location>
        <begin position="134"/>
        <end position="178"/>
    </location>
</feature>
<keyword evidence="1" id="KW-0732">Signal</keyword>
<dbReference type="RefSeq" id="XP_005785889.1">
    <property type="nucleotide sequence ID" value="XM_005785832.1"/>
</dbReference>
<reference evidence="3" key="2">
    <citation type="submission" date="2024-10" db="UniProtKB">
        <authorList>
            <consortium name="EnsemblProtists"/>
        </authorList>
    </citation>
    <scope>IDENTIFICATION</scope>
</reference>
<dbReference type="STRING" id="2903.R1F3K5"/>
<dbReference type="PaxDb" id="2903-EOD33460"/>
<dbReference type="InterPro" id="IPR017937">
    <property type="entry name" value="Thioredoxin_CS"/>
</dbReference>
<feature type="chain" id="PRO_5044205890" description="Thioredoxin domain-containing protein" evidence="1">
    <location>
        <begin position="28"/>
        <end position="219"/>
    </location>
</feature>
<dbReference type="KEGG" id="ehx:EMIHUDRAFT_253135"/>
<dbReference type="InterPro" id="IPR013766">
    <property type="entry name" value="Thioredoxin_domain"/>
</dbReference>
<dbReference type="Proteomes" id="UP000013827">
    <property type="component" value="Unassembled WGS sequence"/>
</dbReference>
<organism evidence="3 4">
    <name type="scientific">Emiliania huxleyi (strain CCMP1516)</name>
    <dbReference type="NCBI Taxonomy" id="280463"/>
    <lineage>
        <taxon>Eukaryota</taxon>
        <taxon>Haptista</taxon>
        <taxon>Haptophyta</taxon>
        <taxon>Prymnesiophyceae</taxon>
        <taxon>Isochrysidales</taxon>
        <taxon>Noelaerhabdaceae</taxon>
        <taxon>Emiliania</taxon>
    </lineage>
</organism>
<protein>
    <recommendedName>
        <fullName evidence="2">Thioredoxin domain-containing protein</fullName>
    </recommendedName>
</protein>
<sequence length="219" mass="22789">MLMIEDEPEKTSMIVAVLLLLVSLAGAQESRIAESKVTGAQAAAGNAEPPAAAAAEAPHELELLRGGTAEMQAAGQVFLQLGASQHDAAGILQRVAAEGKAVVMEGPRETLDQIAAAFKELGLDSYAGTGVDVLDGRGFAAQLSSADAAPALVVFFAPWCGHCKKMVPEVAKAASKLRGSGAPPSALRPPPFPLRCSSEVKMRAGHPMRLMYRTTAFDR</sequence>
<dbReference type="eggNOG" id="KOG0190">
    <property type="taxonomic scope" value="Eukaryota"/>
</dbReference>
<keyword evidence="4" id="KW-1185">Reference proteome</keyword>
<evidence type="ECO:0000313" key="4">
    <source>
        <dbReference type="Proteomes" id="UP000013827"/>
    </source>
</evidence>
<dbReference type="EnsemblProtists" id="EOD33460">
    <property type="protein sequence ID" value="EOD33460"/>
    <property type="gene ID" value="EMIHUDRAFT_253135"/>
</dbReference>
<proteinExistence type="predicted"/>
<reference evidence="4" key="1">
    <citation type="journal article" date="2013" name="Nature">
        <title>Pan genome of the phytoplankton Emiliania underpins its global distribution.</title>
        <authorList>
            <person name="Read B.A."/>
            <person name="Kegel J."/>
            <person name="Klute M.J."/>
            <person name="Kuo A."/>
            <person name="Lefebvre S.C."/>
            <person name="Maumus F."/>
            <person name="Mayer C."/>
            <person name="Miller J."/>
            <person name="Monier A."/>
            <person name="Salamov A."/>
            <person name="Young J."/>
            <person name="Aguilar M."/>
            <person name="Claverie J.M."/>
            <person name="Frickenhaus S."/>
            <person name="Gonzalez K."/>
            <person name="Herman E.K."/>
            <person name="Lin Y.C."/>
            <person name="Napier J."/>
            <person name="Ogata H."/>
            <person name="Sarno A.F."/>
            <person name="Shmutz J."/>
            <person name="Schroeder D."/>
            <person name="de Vargas C."/>
            <person name="Verret F."/>
            <person name="von Dassow P."/>
            <person name="Valentin K."/>
            <person name="Van de Peer Y."/>
            <person name="Wheeler G."/>
            <person name="Dacks J.B."/>
            <person name="Delwiche C.F."/>
            <person name="Dyhrman S.T."/>
            <person name="Glockner G."/>
            <person name="John U."/>
            <person name="Richards T."/>
            <person name="Worden A.Z."/>
            <person name="Zhang X."/>
            <person name="Grigoriev I.V."/>
            <person name="Allen A.E."/>
            <person name="Bidle K."/>
            <person name="Borodovsky M."/>
            <person name="Bowler C."/>
            <person name="Brownlee C."/>
            <person name="Cock J.M."/>
            <person name="Elias M."/>
            <person name="Gladyshev V.N."/>
            <person name="Groth M."/>
            <person name="Guda C."/>
            <person name="Hadaegh A."/>
            <person name="Iglesias-Rodriguez M.D."/>
            <person name="Jenkins J."/>
            <person name="Jones B.M."/>
            <person name="Lawson T."/>
            <person name="Leese F."/>
            <person name="Lindquist E."/>
            <person name="Lobanov A."/>
            <person name="Lomsadze A."/>
            <person name="Malik S.B."/>
            <person name="Marsh M.E."/>
            <person name="Mackinder L."/>
            <person name="Mock T."/>
            <person name="Mueller-Roeber B."/>
            <person name="Pagarete A."/>
            <person name="Parker M."/>
            <person name="Probert I."/>
            <person name="Quesneville H."/>
            <person name="Raines C."/>
            <person name="Rensing S.A."/>
            <person name="Riano-Pachon D.M."/>
            <person name="Richier S."/>
            <person name="Rokitta S."/>
            <person name="Shiraiwa Y."/>
            <person name="Soanes D.M."/>
            <person name="van der Giezen M."/>
            <person name="Wahlund T.M."/>
            <person name="Williams B."/>
            <person name="Wilson W."/>
            <person name="Wolfe G."/>
            <person name="Wurch L.L."/>
        </authorList>
    </citation>
    <scope>NUCLEOTIDE SEQUENCE</scope>
</reference>
<dbReference type="PROSITE" id="PS00194">
    <property type="entry name" value="THIOREDOXIN_1"/>
    <property type="match status" value="1"/>
</dbReference>
<evidence type="ECO:0000256" key="1">
    <source>
        <dbReference type="SAM" id="SignalP"/>
    </source>
</evidence>